<dbReference type="NCBIfam" id="TIGR02231">
    <property type="entry name" value="mucoidy inhibitor MuiA family protein"/>
    <property type="match status" value="1"/>
</dbReference>
<evidence type="ECO:0000259" key="1">
    <source>
        <dbReference type="Pfam" id="PF13598"/>
    </source>
</evidence>
<dbReference type="PANTHER" id="PTHR31005:SF8">
    <property type="entry name" value="DUF4139 DOMAIN-CONTAINING PROTEIN"/>
    <property type="match status" value="1"/>
</dbReference>
<dbReference type="InterPro" id="IPR025554">
    <property type="entry name" value="DUF4140"/>
</dbReference>
<protein>
    <submittedName>
        <fullName evidence="3">Mucoidy inhibitor MuiA family protein</fullName>
    </submittedName>
</protein>
<proteinExistence type="predicted"/>
<dbReference type="Proteomes" id="UP001333818">
    <property type="component" value="Unassembled WGS sequence"/>
</dbReference>
<dbReference type="Pfam" id="PF13600">
    <property type="entry name" value="DUF4140"/>
    <property type="match status" value="1"/>
</dbReference>
<evidence type="ECO:0000259" key="2">
    <source>
        <dbReference type="Pfam" id="PF13600"/>
    </source>
</evidence>
<gene>
    <name evidence="3" type="ORF">V2H45_10860</name>
</gene>
<feature type="domain" description="DUF4140" evidence="2">
    <location>
        <begin position="18"/>
        <end position="117"/>
    </location>
</feature>
<comment type="caution">
    <text evidence="3">The sequence shown here is derived from an EMBL/GenBank/DDBJ whole genome shotgun (WGS) entry which is preliminary data.</text>
</comment>
<accession>A0AAW9Q214</accession>
<evidence type="ECO:0000313" key="3">
    <source>
        <dbReference type="EMBL" id="MEE3717248.1"/>
    </source>
</evidence>
<dbReference type="InterPro" id="IPR037291">
    <property type="entry name" value="DUF4139"/>
</dbReference>
<evidence type="ECO:0000313" key="4">
    <source>
        <dbReference type="Proteomes" id="UP001333818"/>
    </source>
</evidence>
<dbReference type="EMBL" id="JAZBJZ010000037">
    <property type="protein sequence ID" value="MEE3717248.1"/>
    <property type="molecule type" value="Genomic_DNA"/>
</dbReference>
<dbReference type="Pfam" id="PF13598">
    <property type="entry name" value="DUF4139"/>
    <property type="match status" value="1"/>
</dbReference>
<dbReference type="AlphaFoldDB" id="A0AAW9Q214"/>
<dbReference type="PANTHER" id="PTHR31005">
    <property type="entry name" value="DUF4139 DOMAIN-CONTAINING PROTEIN"/>
    <property type="match status" value="1"/>
</dbReference>
<feature type="domain" description="DUF4139" evidence="1">
    <location>
        <begin position="254"/>
        <end position="535"/>
    </location>
</feature>
<dbReference type="RefSeq" id="WP_330483676.1">
    <property type="nucleotide sequence ID" value="NZ_JAZBJZ010000037.1"/>
</dbReference>
<name>A0AAW9Q214_9CYAN</name>
<keyword evidence="4" id="KW-1185">Reference proteome</keyword>
<dbReference type="InterPro" id="IPR011935">
    <property type="entry name" value="CHP02231"/>
</dbReference>
<reference evidence="3" key="1">
    <citation type="submission" date="2024-01" db="EMBL/GenBank/DDBJ databases">
        <title>Bank of Algae and Cyanobacteria of the Azores (BACA) strain genomes.</title>
        <authorList>
            <person name="Luz R."/>
            <person name="Cordeiro R."/>
            <person name="Fonseca A."/>
            <person name="Goncalves V."/>
        </authorList>
    </citation>
    <scope>NUCLEOTIDE SEQUENCE</scope>
    <source>
        <strain evidence="3">BACA0141</strain>
    </source>
</reference>
<organism evidence="3 4">
    <name type="scientific">Tumidithrix elongata BACA0141</name>
    <dbReference type="NCBI Taxonomy" id="2716417"/>
    <lineage>
        <taxon>Bacteria</taxon>
        <taxon>Bacillati</taxon>
        <taxon>Cyanobacteriota</taxon>
        <taxon>Cyanophyceae</taxon>
        <taxon>Pseudanabaenales</taxon>
        <taxon>Pseudanabaenaceae</taxon>
        <taxon>Tumidithrix</taxon>
        <taxon>Tumidithrix elongata</taxon>
    </lineage>
</organism>
<sequence length="542" mass="61916">MAIEDIQLFTLDAPVTTVTLLEDRAQVQRTGKATLSEGLWRITVDRVAPILSDKSLRAEFRDRTTAARVNDVRVRRRLRNREEIQQEVLGQLYEEWRSHRIQFNEYSEDVMQLEERFAQLSHIVFKAVQEMPIDAVWGQVDPMAWRSQFQTLFQQIRETRMELFQTHQAQKQLWQTLDRLRRRLIEQSRPDTIYTAQFEADLTIPQAGEYELSFDYVVPNALWRPYHQAHMQIEERQIEEKQIQDGQTEGNPVETSILNFRTDGCVWQNTGEDWTNVDLVFSTARSSLGTEPPLLSDDMLAVQEKPKRIAIQMRDRVIQKAGLGTSAASDNAIELPGVEDGGEVRTLRPASKATVPSDGRPYRIPLFEFSTPTQIEYVLMPEIACQVVLKSEQSNSSNFPILAGPVDLVKSTEFIGKTSVNFIASKEKFALGWGVDAAIRVQRTESQKREENHLTKWMTITKNITLYLSNIGDRPKTLVTTERVPVSELEHIQVEVLSPLSTDAVQPDANGFCTWQLHLPPYSQRLAGLAYTISASPEVQGF</sequence>